<organism evidence="1 2">
    <name type="scientific">Pleurotus eryngii</name>
    <name type="common">Boletus of the steppes</name>
    <dbReference type="NCBI Taxonomy" id="5323"/>
    <lineage>
        <taxon>Eukaryota</taxon>
        <taxon>Fungi</taxon>
        <taxon>Dikarya</taxon>
        <taxon>Basidiomycota</taxon>
        <taxon>Agaricomycotina</taxon>
        <taxon>Agaricomycetes</taxon>
        <taxon>Agaricomycetidae</taxon>
        <taxon>Agaricales</taxon>
        <taxon>Pleurotineae</taxon>
        <taxon>Pleurotaceae</taxon>
        <taxon>Pleurotus</taxon>
    </lineage>
</organism>
<keyword evidence="2" id="KW-1185">Reference proteome</keyword>
<reference evidence="1" key="1">
    <citation type="submission" date="2020-11" db="EMBL/GenBank/DDBJ databases">
        <authorList>
            <consortium name="DOE Joint Genome Institute"/>
            <person name="Ahrendt S."/>
            <person name="Riley R."/>
            <person name="Andreopoulos W."/>
            <person name="Labutti K."/>
            <person name="Pangilinan J."/>
            <person name="Ruiz-Duenas F.J."/>
            <person name="Barrasa J.M."/>
            <person name="Sanchez-Garcia M."/>
            <person name="Camarero S."/>
            <person name="Miyauchi S."/>
            <person name="Serrano A."/>
            <person name="Linde D."/>
            <person name="Babiker R."/>
            <person name="Drula E."/>
            <person name="Ayuso-Fernandez I."/>
            <person name="Pacheco R."/>
            <person name="Padilla G."/>
            <person name="Ferreira P."/>
            <person name="Barriuso J."/>
            <person name="Kellner H."/>
            <person name="Castanera R."/>
            <person name="Alfaro M."/>
            <person name="Ramirez L."/>
            <person name="Pisabarro A.G."/>
            <person name="Kuo A."/>
            <person name="Tritt A."/>
            <person name="Lipzen A."/>
            <person name="He G."/>
            <person name="Yan M."/>
            <person name="Ng V."/>
            <person name="Cullen D."/>
            <person name="Martin F."/>
            <person name="Rosso M.-N."/>
            <person name="Henrissat B."/>
            <person name="Hibbett D."/>
            <person name="Martinez A.T."/>
            <person name="Grigoriev I.V."/>
        </authorList>
    </citation>
    <scope>NUCLEOTIDE SEQUENCE</scope>
    <source>
        <strain evidence="1">ATCC 90797</strain>
    </source>
</reference>
<proteinExistence type="predicted"/>
<dbReference type="Proteomes" id="UP000807025">
    <property type="component" value="Unassembled WGS sequence"/>
</dbReference>
<gene>
    <name evidence="1" type="ORF">BDN71DRAFT_1441151</name>
</gene>
<evidence type="ECO:0000313" key="1">
    <source>
        <dbReference type="EMBL" id="KAF9500078.1"/>
    </source>
</evidence>
<sequence>MTRGSRLPWAQYDNTRSPSCNCVPFIPPSRCHRRSHGLKNDPLLYSQLYRKRLRYGAPETAIKMRREGSLDISYAYRQPQDMERSYYL</sequence>
<evidence type="ECO:0000313" key="2">
    <source>
        <dbReference type="Proteomes" id="UP000807025"/>
    </source>
</evidence>
<dbReference type="EMBL" id="MU154529">
    <property type="protein sequence ID" value="KAF9500078.1"/>
    <property type="molecule type" value="Genomic_DNA"/>
</dbReference>
<dbReference type="AlphaFoldDB" id="A0A9P6DJ75"/>
<name>A0A9P6DJ75_PLEER</name>
<comment type="caution">
    <text evidence="1">The sequence shown here is derived from an EMBL/GenBank/DDBJ whole genome shotgun (WGS) entry which is preliminary data.</text>
</comment>
<protein>
    <submittedName>
        <fullName evidence="1">Uncharacterized protein</fullName>
    </submittedName>
</protein>
<accession>A0A9P6DJ75</accession>